<reference evidence="3" key="1">
    <citation type="journal article" date="2021" name="PeerJ">
        <title>Extensive microbial diversity within the chicken gut microbiome revealed by metagenomics and culture.</title>
        <authorList>
            <person name="Gilroy R."/>
            <person name="Ravi A."/>
            <person name="Getino M."/>
            <person name="Pursley I."/>
            <person name="Horton D.L."/>
            <person name="Alikhan N.F."/>
            <person name="Baker D."/>
            <person name="Gharbi K."/>
            <person name="Hall N."/>
            <person name="Watson M."/>
            <person name="Adriaenssens E.M."/>
            <person name="Foster-Nyarko E."/>
            <person name="Jarju S."/>
            <person name="Secka A."/>
            <person name="Antonio M."/>
            <person name="Oren A."/>
            <person name="Chaudhuri R.R."/>
            <person name="La Ragione R."/>
            <person name="Hildebrand F."/>
            <person name="Pallen M.J."/>
        </authorList>
    </citation>
    <scope>NUCLEOTIDE SEQUENCE</scope>
    <source>
        <strain evidence="3">G3-2149</strain>
    </source>
</reference>
<keyword evidence="2" id="KW-0732">Signal</keyword>
<feature type="compositionally biased region" description="Basic and acidic residues" evidence="1">
    <location>
        <begin position="198"/>
        <end position="216"/>
    </location>
</feature>
<accession>A0A9E2L4H1</accession>
<gene>
    <name evidence="3" type="ORF">H9789_01575</name>
</gene>
<dbReference type="Proteomes" id="UP000823865">
    <property type="component" value="Unassembled WGS sequence"/>
</dbReference>
<proteinExistence type="predicted"/>
<organism evidence="3 4">
    <name type="scientific">Candidatus Paraprevotella stercoravium</name>
    <dbReference type="NCBI Taxonomy" id="2838725"/>
    <lineage>
        <taxon>Bacteria</taxon>
        <taxon>Pseudomonadati</taxon>
        <taxon>Bacteroidota</taxon>
        <taxon>Bacteroidia</taxon>
        <taxon>Bacteroidales</taxon>
        <taxon>Prevotellaceae</taxon>
        <taxon>Paraprevotella</taxon>
    </lineage>
</organism>
<feature type="signal peptide" evidence="2">
    <location>
        <begin position="1"/>
        <end position="24"/>
    </location>
</feature>
<comment type="caution">
    <text evidence="3">The sequence shown here is derived from an EMBL/GenBank/DDBJ whole genome shotgun (WGS) entry which is preliminary data.</text>
</comment>
<evidence type="ECO:0000256" key="2">
    <source>
        <dbReference type="SAM" id="SignalP"/>
    </source>
</evidence>
<sequence length="249" mass="26594">MKERRLQSVLMMIAFLLSASQVSAQGFLKKLQSVTETVSQVAGIATGTTGTTDQAAAVADSAQTIKWDSIPKYSVVKYIETDPSTGEQLKNEDGTVKYRMFLVDQFGNKRSAESVAAQQAKVREAVTAIVTKVAGGGALGALSGFAKGGGKNVLKDAAIGTGLGLVASLDDIAQAKTWKTVLNQQEKLLEAYQKNYNEEGEPKDASVDPSKIKDLDFNEENTVSSSTDDIKKELESASFTTTDDSAFDF</sequence>
<name>A0A9E2L4H1_9BACT</name>
<feature type="region of interest" description="Disordered" evidence="1">
    <location>
        <begin position="198"/>
        <end position="230"/>
    </location>
</feature>
<feature type="chain" id="PRO_5038472553" evidence="2">
    <location>
        <begin position="25"/>
        <end position="249"/>
    </location>
</feature>
<evidence type="ECO:0000313" key="3">
    <source>
        <dbReference type="EMBL" id="MBU3852519.1"/>
    </source>
</evidence>
<dbReference type="EMBL" id="JAHLFU010000026">
    <property type="protein sequence ID" value="MBU3852519.1"/>
    <property type="molecule type" value="Genomic_DNA"/>
</dbReference>
<reference evidence="3" key="2">
    <citation type="submission" date="2021-04" db="EMBL/GenBank/DDBJ databases">
        <authorList>
            <person name="Gilroy R."/>
        </authorList>
    </citation>
    <scope>NUCLEOTIDE SEQUENCE</scope>
    <source>
        <strain evidence="3">G3-2149</strain>
    </source>
</reference>
<evidence type="ECO:0000313" key="4">
    <source>
        <dbReference type="Proteomes" id="UP000823865"/>
    </source>
</evidence>
<protein>
    <submittedName>
        <fullName evidence="3">Uncharacterized protein</fullName>
    </submittedName>
</protein>
<evidence type="ECO:0000256" key="1">
    <source>
        <dbReference type="SAM" id="MobiDB-lite"/>
    </source>
</evidence>
<dbReference type="AlphaFoldDB" id="A0A9E2L4H1"/>